<feature type="binding site" evidence="7">
    <location>
        <position position="250"/>
    </location>
    <ligand>
        <name>UDP-N-acetyl-alpha-D-glucosamine</name>
        <dbReference type="ChEBI" id="CHEBI:57705"/>
    </ligand>
</feature>
<feature type="region of interest" description="Disordered" evidence="8">
    <location>
        <begin position="1"/>
        <end position="22"/>
    </location>
</feature>
<feature type="binding site" evidence="7">
    <location>
        <position position="255"/>
    </location>
    <ligand>
        <name>UDP-N-acetyl-alpha-D-glucosamine</name>
        <dbReference type="ChEBI" id="CHEBI:57705"/>
    </ligand>
</feature>
<evidence type="ECO:0000256" key="4">
    <source>
        <dbReference type="ARBA" id="ARBA00022723"/>
    </source>
</evidence>
<sequence>MRLIGSGAEAGRTGPERGRRPRRVAMLSMHTSPLEQPGTGDAGGLNVYVVELSRQLAALGVEVEVFTRAVSSRAPTSAELVPGVTVRHVDAGPFEEVHREDLPAWLCAFTADVLRAEAGQEPGWFDLIHSHYWLSGQVALAVARRWGVPFVHTSHTLAKVKNDALAAGDRPEPPGRVRGEQEVIAGATRLIASTEDEREHLGGLYGAAADRVDVVAPGVDLDVFRPGDAARSRALLGLDPDGDLLLFVGRIQPLKAPDLLLHAAAELLRRDPGRRDRLTVAVVGGPSGSGLEQPDVLVKLAADLGISDLVRFQPPAPQRDLAHWYRAATAVVVPSHSESFGLVALEAQACGTPVVAAAVGGLRTAVADGVSGLLVPGRDPARYADALDQLLRQPHWRARLAAGALGRASGFGWSTTARGVLRSYRHALSPAAVAV</sequence>
<gene>
    <name evidence="7 11" type="primary">mshA</name>
    <name evidence="11" type="ORF">FRACA_40062</name>
</gene>
<evidence type="ECO:0000256" key="8">
    <source>
        <dbReference type="SAM" id="MobiDB-lite"/>
    </source>
</evidence>
<dbReference type="PANTHER" id="PTHR45947">
    <property type="entry name" value="SULFOQUINOVOSYL TRANSFERASE SQD2"/>
    <property type="match status" value="1"/>
</dbReference>
<dbReference type="HAMAP" id="MF_01695">
    <property type="entry name" value="MshA"/>
    <property type="match status" value="1"/>
</dbReference>
<feature type="binding site" evidence="7">
    <location>
        <begin position="41"/>
        <end position="46"/>
    </location>
    <ligand>
        <name>1D-myo-inositol 3-phosphate</name>
        <dbReference type="ChEBI" id="CHEBI:58401"/>
    </ligand>
</feature>
<accession>A0A2I2KWH5</accession>
<evidence type="ECO:0000256" key="2">
    <source>
        <dbReference type="ARBA" id="ARBA00022676"/>
    </source>
</evidence>
<dbReference type="Gene3D" id="3.40.50.2000">
    <property type="entry name" value="Glycogen Phosphorylase B"/>
    <property type="match status" value="2"/>
</dbReference>
<feature type="domain" description="Glycosyltransferase subfamily 4-like N-terminal" evidence="10">
    <location>
        <begin position="43"/>
        <end position="218"/>
    </location>
</feature>
<evidence type="ECO:0000256" key="3">
    <source>
        <dbReference type="ARBA" id="ARBA00022679"/>
    </source>
</evidence>
<feature type="binding site" evidence="7">
    <location>
        <position position="328"/>
    </location>
    <ligand>
        <name>Mg(2+)</name>
        <dbReference type="ChEBI" id="CHEBI:18420"/>
    </ligand>
</feature>
<feature type="binding site" evidence="7">
    <location>
        <position position="44"/>
    </location>
    <ligand>
        <name>UDP-N-acetyl-alpha-D-glucosamine</name>
        <dbReference type="ChEBI" id="CHEBI:57705"/>
    </ligand>
</feature>
<dbReference type="GO" id="GO:0010125">
    <property type="term" value="P:mycothiol biosynthetic process"/>
    <property type="evidence" value="ECO:0007669"/>
    <property type="project" value="UniProtKB-UniRule"/>
</dbReference>
<proteinExistence type="inferred from homology"/>
<dbReference type="GO" id="GO:0000287">
    <property type="term" value="F:magnesium ion binding"/>
    <property type="evidence" value="ECO:0007669"/>
    <property type="project" value="UniProtKB-UniRule"/>
</dbReference>
<evidence type="ECO:0000256" key="5">
    <source>
        <dbReference type="ARBA" id="ARBA00022842"/>
    </source>
</evidence>
<feature type="binding site" evidence="7">
    <location>
        <begin position="36"/>
        <end position="37"/>
    </location>
    <ligand>
        <name>UDP-N-acetyl-alpha-D-glucosamine</name>
        <dbReference type="ChEBI" id="CHEBI:57705"/>
    </ligand>
</feature>
<dbReference type="InterPro" id="IPR050194">
    <property type="entry name" value="Glycosyltransferase_grp1"/>
</dbReference>
<dbReference type="RefSeq" id="WP_101833379.1">
    <property type="nucleotide sequence ID" value="NZ_FZMO01000334.1"/>
</dbReference>
<keyword evidence="5 7" id="KW-0460">Magnesium</keyword>
<feature type="binding site" evidence="7">
    <location>
        <position position="326"/>
    </location>
    <ligand>
        <name>Mg(2+)</name>
        <dbReference type="ChEBI" id="CHEBI:18420"/>
    </ligand>
</feature>
<feature type="binding site" evidence="7">
    <location>
        <position position="99"/>
    </location>
    <ligand>
        <name>1D-myo-inositol 3-phosphate</name>
        <dbReference type="ChEBI" id="CHEBI:58401"/>
    </ligand>
</feature>
<keyword evidence="12" id="KW-1185">Reference proteome</keyword>
<dbReference type="InterPro" id="IPR017814">
    <property type="entry name" value="Mycothiol_biosynthesis_MshA"/>
</dbReference>
<feature type="binding site" evidence="7">
    <location>
        <position position="30"/>
    </location>
    <ligand>
        <name>1D-myo-inositol 3-phosphate</name>
        <dbReference type="ChEBI" id="CHEBI:58401"/>
    </ligand>
</feature>
<evidence type="ECO:0000256" key="7">
    <source>
        <dbReference type="HAMAP-Rule" id="MF_01695"/>
    </source>
</evidence>
<comment type="subunit">
    <text evidence="7">Homodimer.</text>
</comment>
<dbReference type="PANTHER" id="PTHR45947:SF3">
    <property type="entry name" value="SULFOQUINOVOSYL TRANSFERASE SQD2"/>
    <property type="match status" value="1"/>
</dbReference>
<dbReference type="EC" id="2.4.1.250" evidence="7"/>
<evidence type="ECO:0000256" key="6">
    <source>
        <dbReference type="ARBA" id="ARBA00048131"/>
    </source>
</evidence>
<dbReference type="Pfam" id="PF00534">
    <property type="entry name" value="Glycos_transf_1"/>
    <property type="match status" value="1"/>
</dbReference>
<dbReference type="SUPFAM" id="SSF53756">
    <property type="entry name" value="UDP-Glycosyltransferase/glycogen phosphorylase"/>
    <property type="match status" value="1"/>
</dbReference>
<dbReference type="InterPro" id="IPR028098">
    <property type="entry name" value="Glyco_trans_4-like_N"/>
</dbReference>
<evidence type="ECO:0000313" key="11">
    <source>
        <dbReference type="EMBL" id="SNQ50033.1"/>
    </source>
</evidence>
<keyword evidence="4 7" id="KW-0479">Metal-binding</keyword>
<evidence type="ECO:0000256" key="1">
    <source>
        <dbReference type="ARBA" id="ARBA00008449"/>
    </source>
</evidence>
<feature type="domain" description="Glycosyl transferase family 1" evidence="9">
    <location>
        <begin position="233"/>
        <end position="401"/>
    </location>
</feature>
<evidence type="ECO:0000259" key="9">
    <source>
        <dbReference type="Pfam" id="PF00534"/>
    </source>
</evidence>
<organism evidence="11 12">
    <name type="scientific">Frankia canadensis</name>
    <dbReference type="NCBI Taxonomy" id="1836972"/>
    <lineage>
        <taxon>Bacteria</taxon>
        <taxon>Bacillati</taxon>
        <taxon>Actinomycetota</taxon>
        <taxon>Actinomycetes</taxon>
        <taxon>Frankiales</taxon>
        <taxon>Frankiaceae</taxon>
        <taxon>Frankia</taxon>
    </lineage>
</organism>
<evidence type="ECO:0000313" key="12">
    <source>
        <dbReference type="Proteomes" id="UP000234331"/>
    </source>
</evidence>
<dbReference type="GO" id="GO:0102710">
    <property type="term" value="F:D-inositol-3-phosphate glycosyltransferase activity"/>
    <property type="evidence" value="ECO:0007669"/>
    <property type="project" value="UniProtKB-EC"/>
</dbReference>
<reference evidence="11 12" key="1">
    <citation type="submission" date="2017-06" db="EMBL/GenBank/DDBJ databases">
        <authorList>
            <person name="Kim H.J."/>
            <person name="Triplett B.A."/>
        </authorList>
    </citation>
    <scope>NUCLEOTIDE SEQUENCE [LARGE SCALE GENOMIC DNA]</scope>
    <source>
        <strain evidence="11">FRACA_ARgP5</strain>
    </source>
</reference>
<dbReference type="EMBL" id="FZMO01000334">
    <property type="protein sequence ID" value="SNQ50033.1"/>
    <property type="molecule type" value="Genomic_DNA"/>
</dbReference>
<dbReference type="AlphaFoldDB" id="A0A2I2KWH5"/>
<name>A0A2I2KWH5_9ACTN</name>
<feature type="binding site" evidence="7">
    <location>
        <position position="156"/>
    </location>
    <ligand>
        <name>1D-myo-inositol 3-phosphate</name>
        <dbReference type="ChEBI" id="CHEBI:58401"/>
    </ligand>
</feature>
<protein>
    <recommendedName>
        <fullName evidence="7">D-inositol-3-phosphate glycosyltransferase</fullName>
        <ecNumber evidence="7">2.4.1.250</ecNumber>
    </recommendedName>
    <alternativeName>
        <fullName evidence="7">N-acetylglucosamine-inositol-phosphate N-acetylglucosaminyltransferase</fullName>
        <shortName evidence="7">GlcNAc-Ins-P N-acetylglucosaminyltransferase</shortName>
    </alternativeName>
</protein>
<feature type="binding site" evidence="7">
    <location>
        <position position="325"/>
    </location>
    <ligand>
        <name>Mg(2+)</name>
        <dbReference type="ChEBI" id="CHEBI:18420"/>
    </ligand>
</feature>
<dbReference type="Pfam" id="PF13579">
    <property type="entry name" value="Glyco_trans_4_4"/>
    <property type="match status" value="1"/>
</dbReference>
<feature type="binding site" evidence="7">
    <location>
        <position position="352"/>
    </location>
    <ligand>
        <name>Mg(2+)</name>
        <dbReference type="ChEBI" id="CHEBI:18420"/>
    </ligand>
</feature>
<dbReference type="InterPro" id="IPR001296">
    <property type="entry name" value="Glyco_trans_1"/>
</dbReference>
<comment type="similarity">
    <text evidence="1 7">Belongs to the glycosyltransferase group 1 family. MshA subfamily.</text>
</comment>
<dbReference type="GO" id="GO:0008375">
    <property type="term" value="F:acetylglucosaminyltransferase activity"/>
    <property type="evidence" value="ECO:0007669"/>
    <property type="project" value="UniProtKB-UniRule"/>
</dbReference>
<evidence type="ECO:0000259" key="10">
    <source>
        <dbReference type="Pfam" id="PF13579"/>
    </source>
</evidence>
<comment type="function">
    <text evidence="7">Catalyzes the transfer of a N-acetyl-glucosamine moiety to 1D-myo-inositol 3-phosphate to produce 1D-myo-inositol 2-acetamido-2-deoxy-glucopyranoside 3-phosphate in the mycothiol biosynthesis pathway.</text>
</comment>
<comment type="caution">
    <text evidence="7">Lacks conserved residue(s) required for the propagation of feature annotation.</text>
</comment>
<feature type="binding site" evidence="7">
    <location>
        <position position="338"/>
    </location>
    <ligand>
        <name>UDP-N-acetyl-alpha-D-glucosamine</name>
        <dbReference type="ChEBI" id="CHEBI:57705"/>
    </ligand>
</feature>
<feature type="binding site" evidence="7">
    <location>
        <position position="346"/>
    </location>
    <ligand>
        <name>UDP-N-acetyl-alpha-D-glucosamine</name>
        <dbReference type="ChEBI" id="CHEBI:57705"/>
    </ligand>
</feature>
<feature type="binding site" evidence="7">
    <location>
        <position position="176"/>
    </location>
    <ligand>
        <name>1D-myo-inositol 3-phosphate</name>
        <dbReference type="ChEBI" id="CHEBI:58401"/>
    </ligand>
</feature>
<feature type="binding site" evidence="7">
    <location>
        <position position="132"/>
    </location>
    <ligand>
        <name>1D-myo-inositol 3-phosphate</name>
        <dbReference type="ChEBI" id="CHEBI:58401"/>
    </ligand>
</feature>
<dbReference type="NCBIfam" id="TIGR03449">
    <property type="entry name" value="mycothiol_MshA"/>
    <property type="match status" value="1"/>
</dbReference>
<comment type="catalytic activity">
    <reaction evidence="6 7">
        <text>1D-myo-inositol 3-phosphate + UDP-N-acetyl-alpha-D-glucosamine = 1D-myo-inositol 2-acetamido-2-deoxy-alpha-D-glucopyranoside 3-phosphate + UDP + H(+)</text>
        <dbReference type="Rhea" id="RHEA:26188"/>
        <dbReference type="ChEBI" id="CHEBI:15378"/>
        <dbReference type="ChEBI" id="CHEBI:57705"/>
        <dbReference type="ChEBI" id="CHEBI:58223"/>
        <dbReference type="ChEBI" id="CHEBI:58401"/>
        <dbReference type="ChEBI" id="CHEBI:58892"/>
        <dbReference type="EC" id="2.4.1.250"/>
    </reaction>
</comment>
<dbReference type="OrthoDB" id="9810929at2"/>
<dbReference type="Proteomes" id="UP000234331">
    <property type="component" value="Unassembled WGS sequence"/>
</dbReference>
<keyword evidence="3 7" id="KW-0808">Transferase</keyword>
<keyword evidence="2 7" id="KW-0328">Glycosyltransferase</keyword>